<proteinExistence type="predicted"/>
<feature type="domain" description="Zinc finger-XS" evidence="2">
    <location>
        <begin position="58"/>
        <end position="74"/>
    </location>
</feature>
<evidence type="ECO:0000259" key="2">
    <source>
        <dbReference type="Pfam" id="PF03470"/>
    </source>
</evidence>
<organism evidence="3 4">
    <name type="scientific">Heracleum sosnowskyi</name>
    <dbReference type="NCBI Taxonomy" id="360622"/>
    <lineage>
        <taxon>Eukaryota</taxon>
        <taxon>Viridiplantae</taxon>
        <taxon>Streptophyta</taxon>
        <taxon>Embryophyta</taxon>
        <taxon>Tracheophyta</taxon>
        <taxon>Spermatophyta</taxon>
        <taxon>Magnoliopsida</taxon>
        <taxon>eudicotyledons</taxon>
        <taxon>Gunneridae</taxon>
        <taxon>Pentapetalae</taxon>
        <taxon>asterids</taxon>
        <taxon>campanulids</taxon>
        <taxon>Apiales</taxon>
        <taxon>Apiaceae</taxon>
        <taxon>Apioideae</taxon>
        <taxon>apioid superclade</taxon>
        <taxon>Tordylieae</taxon>
        <taxon>Tordyliinae</taxon>
        <taxon>Heracleum</taxon>
    </lineage>
</organism>
<reference evidence="3" key="2">
    <citation type="submission" date="2023-05" db="EMBL/GenBank/DDBJ databases">
        <authorList>
            <person name="Schelkunov M.I."/>
        </authorList>
    </citation>
    <scope>NUCLEOTIDE SEQUENCE</scope>
    <source>
        <strain evidence="3">Hsosn_3</strain>
        <tissue evidence="3">Leaf</tissue>
    </source>
</reference>
<dbReference type="AlphaFoldDB" id="A0AAD8N5L8"/>
<name>A0AAD8N5L8_9APIA</name>
<feature type="compositionally biased region" description="Polar residues" evidence="1">
    <location>
        <begin position="33"/>
        <end position="48"/>
    </location>
</feature>
<reference evidence="3" key="1">
    <citation type="submission" date="2023-02" db="EMBL/GenBank/DDBJ databases">
        <title>Genome of toxic invasive species Heracleum sosnowskyi carries increased number of genes despite the absence of recent whole-genome duplications.</title>
        <authorList>
            <person name="Schelkunov M."/>
            <person name="Shtratnikova V."/>
            <person name="Makarenko M."/>
            <person name="Klepikova A."/>
            <person name="Omelchenko D."/>
            <person name="Novikova G."/>
            <person name="Obukhova E."/>
            <person name="Bogdanov V."/>
            <person name="Penin A."/>
            <person name="Logacheva M."/>
        </authorList>
    </citation>
    <scope>NUCLEOTIDE SEQUENCE</scope>
    <source>
        <strain evidence="3">Hsosn_3</strain>
        <tissue evidence="3">Leaf</tissue>
    </source>
</reference>
<dbReference type="Pfam" id="PF03470">
    <property type="entry name" value="zf-XS"/>
    <property type="match status" value="1"/>
</dbReference>
<sequence length="157" mass="18178">MKNLDHPVEDRKKYDADEDEHPRSPSNKEDQQVENAGNNKKQSKSGQLKVTRGGSLRCPFCVGRKKQDYKYKDLQHEGIFYSRWWIFLLMVILLKQFAESCGAAKAFDYFSATYISKASFDLKLTSSHLYVFGEAGSEFSERRSQELTIKFLLSLLF</sequence>
<evidence type="ECO:0000256" key="1">
    <source>
        <dbReference type="SAM" id="MobiDB-lite"/>
    </source>
</evidence>
<dbReference type="InterPro" id="IPR005381">
    <property type="entry name" value="Znf-XS_domain"/>
</dbReference>
<evidence type="ECO:0000313" key="3">
    <source>
        <dbReference type="EMBL" id="KAK1395643.1"/>
    </source>
</evidence>
<dbReference type="GO" id="GO:0031047">
    <property type="term" value="P:regulatory ncRNA-mediated gene silencing"/>
    <property type="evidence" value="ECO:0007669"/>
    <property type="project" value="InterPro"/>
</dbReference>
<gene>
    <name evidence="3" type="ORF">POM88_005506</name>
</gene>
<evidence type="ECO:0000313" key="4">
    <source>
        <dbReference type="Proteomes" id="UP001237642"/>
    </source>
</evidence>
<feature type="region of interest" description="Disordered" evidence="1">
    <location>
        <begin position="1"/>
        <end position="48"/>
    </location>
</feature>
<keyword evidence="4" id="KW-1185">Reference proteome</keyword>
<comment type="caution">
    <text evidence="3">The sequence shown here is derived from an EMBL/GenBank/DDBJ whole genome shotgun (WGS) entry which is preliminary data.</text>
</comment>
<protein>
    <recommendedName>
        <fullName evidence="2">Zinc finger-XS domain-containing protein</fullName>
    </recommendedName>
</protein>
<dbReference type="EMBL" id="JAUIZM010000002">
    <property type="protein sequence ID" value="KAK1395643.1"/>
    <property type="molecule type" value="Genomic_DNA"/>
</dbReference>
<feature type="compositionally biased region" description="Basic and acidic residues" evidence="1">
    <location>
        <begin position="1"/>
        <end position="31"/>
    </location>
</feature>
<accession>A0AAD8N5L8</accession>
<dbReference type="Proteomes" id="UP001237642">
    <property type="component" value="Unassembled WGS sequence"/>
</dbReference>